<dbReference type="Proteomes" id="UP000304953">
    <property type="component" value="Unassembled WGS sequence"/>
</dbReference>
<keyword evidence="2" id="KW-1185">Reference proteome</keyword>
<proteinExistence type="predicted"/>
<evidence type="ECO:0000313" key="1">
    <source>
        <dbReference type="EMBL" id="TGY95441.1"/>
    </source>
</evidence>
<dbReference type="EMBL" id="SRYA01000029">
    <property type="protein sequence ID" value="TGY95441.1"/>
    <property type="molecule type" value="Genomic_DNA"/>
</dbReference>
<evidence type="ECO:0000313" key="2">
    <source>
        <dbReference type="Proteomes" id="UP000304953"/>
    </source>
</evidence>
<gene>
    <name evidence="1" type="ORF">E5329_14850</name>
</gene>
<reference evidence="1" key="1">
    <citation type="submission" date="2019-04" db="EMBL/GenBank/DDBJ databases">
        <title>Microbes associate with the intestines of laboratory mice.</title>
        <authorList>
            <person name="Navarre W."/>
            <person name="Wong E."/>
            <person name="Huang K."/>
            <person name="Tropini C."/>
            <person name="Ng K."/>
            <person name="Yu B."/>
        </authorList>
    </citation>
    <scope>NUCLEOTIDE SEQUENCE</scope>
    <source>
        <strain evidence="1">NM01_1-7b</strain>
    </source>
</reference>
<name>A0AC61RUN8_9FIRM</name>
<sequence>MNHLDELRVRLSVCDEQILECLLKRNAIVEDIMKYKESHNMQIIQPEQEKRQKQKLEKELEGMNHAKEILDIFNRITYNSKKIQARHLFHYNIVLIGFMGSGKSTISDYLSTMFAMETVEMDQIISQREGMSISDIFAVYGEEYFRNLETSLLIEMQAKNNVVISCGGGTPMRDNNVVEMKKNGRVVLLTASPETIYHRVKDSHDRPLLENNKNVSFITELMEKRREKYEAAADVIIQTDGKNELEVCEELVQRLMELEEKSGRA</sequence>
<accession>A0AC61RUN8</accession>
<organism evidence="1 2">
    <name type="scientific">Petralouisia muris</name>
    <dbReference type="NCBI Taxonomy" id="3032872"/>
    <lineage>
        <taxon>Bacteria</taxon>
        <taxon>Bacillati</taxon>
        <taxon>Bacillota</taxon>
        <taxon>Clostridia</taxon>
        <taxon>Lachnospirales</taxon>
        <taxon>Lachnospiraceae</taxon>
        <taxon>Petralouisia</taxon>
    </lineage>
</organism>
<protein>
    <submittedName>
        <fullName evidence="1">Shikimate kinase</fullName>
    </submittedName>
</protein>
<keyword evidence="1" id="KW-0418">Kinase</keyword>
<keyword evidence="1" id="KW-0808">Transferase</keyword>
<comment type="caution">
    <text evidence="1">The sequence shown here is derived from an EMBL/GenBank/DDBJ whole genome shotgun (WGS) entry which is preliminary data.</text>
</comment>